<proteinExistence type="evidence at transcript level"/>
<dbReference type="ExpressionAtlas" id="C6TCZ2">
    <property type="expression patterns" value="baseline and differential"/>
</dbReference>
<protein>
    <submittedName>
        <fullName evidence="1">Uncharacterized protein</fullName>
    </submittedName>
</protein>
<dbReference type="EMBL" id="BT095441">
    <property type="protein sequence ID" value="ACU19694.1"/>
    <property type="molecule type" value="mRNA"/>
</dbReference>
<organism evidence="1">
    <name type="scientific">Glycine max</name>
    <name type="common">Soybean</name>
    <name type="synonym">Glycine hispida</name>
    <dbReference type="NCBI Taxonomy" id="3847"/>
    <lineage>
        <taxon>Eukaryota</taxon>
        <taxon>Viridiplantae</taxon>
        <taxon>Streptophyta</taxon>
        <taxon>Embryophyta</taxon>
        <taxon>Tracheophyta</taxon>
        <taxon>Spermatophyta</taxon>
        <taxon>Magnoliopsida</taxon>
        <taxon>eudicotyledons</taxon>
        <taxon>Gunneridae</taxon>
        <taxon>Pentapetalae</taxon>
        <taxon>rosids</taxon>
        <taxon>fabids</taxon>
        <taxon>Fabales</taxon>
        <taxon>Fabaceae</taxon>
        <taxon>Papilionoideae</taxon>
        <taxon>50 kb inversion clade</taxon>
        <taxon>NPAAA clade</taxon>
        <taxon>indigoferoid/millettioid clade</taxon>
        <taxon>Phaseoleae</taxon>
        <taxon>Glycine</taxon>
        <taxon>Glycine subgen. Soja</taxon>
    </lineage>
</organism>
<name>C6TCZ2_SOYBN</name>
<accession>C6TCZ2</accession>
<evidence type="ECO:0000313" key="1">
    <source>
        <dbReference type="EMBL" id="ACU19694.1"/>
    </source>
</evidence>
<sequence length="109" mass="12235">MDGLVIDIHEPHDRLEKCRRRKKEETLHGLINMLQGHHNAEAVKLSFCTVKVTCGASALVKPACLPSTKLKSLNFGVGSTYKIFINNLDHITAYFRNCSQHADFEIVTV</sequence>
<dbReference type="AlphaFoldDB" id="C6TCZ2"/>
<reference evidence="1" key="1">
    <citation type="submission" date="2009-08" db="EMBL/GenBank/DDBJ databases">
        <authorList>
            <person name="Cheung F."/>
            <person name="Xiao Y."/>
            <person name="Chan A."/>
            <person name="Moskal W."/>
            <person name="Town C.D."/>
        </authorList>
    </citation>
    <scope>NUCLEOTIDE SEQUENCE</scope>
</reference>